<protein>
    <submittedName>
        <fullName evidence="1">Uncharacterized protein</fullName>
    </submittedName>
</protein>
<proteinExistence type="predicted"/>
<evidence type="ECO:0000313" key="2">
    <source>
        <dbReference type="Proteomes" id="UP000282289"/>
    </source>
</evidence>
<sequence length="329" mass="36123">MVLGEIIAAFVKMQAHVLAHLDHVRLLLIALGRFWQMIQVAADQQQNVRRSIGNLSLVTGDGAGEDVVDHYRRNCGNQTQCRGQKGLGDTRCHDSEVGGLGLGDADEAVHDAPYRTKQTHERCGRADGRQYAGAHAHVAAAGCNQALEAEADTLLDPFAFTAVGRQAHLFKGVMHQQMGECAFLAGGRARFVQGAGFFQIDDFTTQPALGAQQFETLGDPDGPRNDRCDGQTDHDRFDHDVGVLVHAPWRQVMGHAQAVVFGCRLQSLHGGGCIRRDRSCRRRCGRGCRGRSRCRLICKGHRYEHQAQDEGCDTAPCTRQARHPGRRSD</sequence>
<reference evidence="1 2" key="1">
    <citation type="submission" date="2018-08" db="EMBL/GenBank/DDBJ databases">
        <title>Recombination of ecologically and evolutionarily significant loci maintains genetic cohesion in the Pseudomonas syringae species complex.</title>
        <authorList>
            <person name="Dillon M."/>
            <person name="Thakur S."/>
            <person name="Almeida R.N.D."/>
            <person name="Weir B.S."/>
            <person name="Guttman D.S."/>
        </authorList>
    </citation>
    <scope>NUCLEOTIDE SEQUENCE [LARGE SCALE GENOMIC DNA]</scope>
    <source>
        <strain evidence="1 2">ICMP 19589</strain>
    </source>
</reference>
<accession>A0A7Z6U752</accession>
<name>A0A7Z6U752_PSESF</name>
<gene>
    <name evidence="1" type="ORF">ALQ15_112578</name>
</gene>
<dbReference type="Proteomes" id="UP000282289">
    <property type="component" value="Unassembled WGS sequence"/>
</dbReference>
<evidence type="ECO:0000313" key="1">
    <source>
        <dbReference type="EMBL" id="RMP78240.1"/>
    </source>
</evidence>
<dbReference type="EMBL" id="RBQT01000099">
    <property type="protein sequence ID" value="RMP78240.1"/>
    <property type="molecule type" value="Genomic_DNA"/>
</dbReference>
<comment type="caution">
    <text evidence="1">The sequence shown here is derived from an EMBL/GenBank/DDBJ whole genome shotgun (WGS) entry which is preliminary data.</text>
</comment>
<organism evidence="1 2">
    <name type="scientific">Pseudomonas syringae pv. actinidiae</name>
    <dbReference type="NCBI Taxonomy" id="103796"/>
    <lineage>
        <taxon>Bacteria</taxon>
        <taxon>Pseudomonadati</taxon>
        <taxon>Pseudomonadota</taxon>
        <taxon>Gammaproteobacteria</taxon>
        <taxon>Pseudomonadales</taxon>
        <taxon>Pseudomonadaceae</taxon>
        <taxon>Pseudomonas</taxon>
        <taxon>Pseudomonas syringae</taxon>
    </lineage>
</organism>
<dbReference type="AlphaFoldDB" id="A0A7Z6U752"/>